<name>A0AAE1QP95_9SOLA</name>
<dbReference type="InterPro" id="IPR002110">
    <property type="entry name" value="Ankyrin_rpt"/>
</dbReference>
<dbReference type="SMART" id="SM00248">
    <property type="entry name" value="ANK"/>
    <property type="match status" value="3"/>
</dbReference>
<dbReference type="SUPFAM" id="SSF48403">
    <property type="entry name" value="Ankyrin repeat"/>
    <property type="match status" value="1"/>
</dbReference>
<evidence type="ECO:0000256" key="1">
    <source>
        <dbReference type="ARBA" id="ARBA00022737"/>
    </source>
</evidence>
<comment type="caution">
    <text evidence="4">The sequence shown here is derived from an EMBL/GenBank/DDBJ whole genome shotgun (WGS) entry which is preliminary data.</text>
</comment>
<dbReference type="Proteomes" id="UP001291623">
    <property type="component" value="Unassembled WGS sequence"/>
</dbReference>
<keyword evidence="5" id="KW-1185">Reference proteome</keyword>
<evidence type="ECO:0000256" key="2">
    <source>
        <dbReference type="ARBA" id="ARBA00023043"/>
    </source>
</evidence>
<feature type="repeat" description="ANK" evidence="3">
    <location>
        <begin position="198"/>
        <end position="230"/>
    </location>
</feature>
<feature type="repeat" description="ANK" evidence="3">
    <location>
        <begin position="237"/>
        <end position="269"/>
    </location>
</feature>
<dbReference type="EMBL" id="JAVYJV010000044">
    <property type="protein sequence ID" value="KAK4337251.1"/>
    <property type="molecule type" value="Genomic_DNA"/>
</dbReference>
<dbReference type="PANTHER" id="PTHR24171">
    <property type="entry name" value="ANKYRIN REPEAT DOMAIN-CONTAINING PROTEIN 39-RELATED"/>
    <property type="match status" value="1"/>
</dbReference>
<dbReference type="InterPro" id="IPR036770">
    <property type="entry name" value="Ankyrin_rpt-contain_sf"/>
</dbReference>
<dbReference type="Pfam" id="PF12796">
    <property type="entry name" value="Ank_2"/>
    <property type="match status" value="1"/>
</dbReference>
<gene>
    <name evidence="4" type="ORF">RND71_043720</name>
</gene>
<evidence type="ECO:0000313" key="4">
    <source>
        <dbReference type="EMBL" id="KAK4337251.1"/>
    </source>
</evidence>
<evidence type="ECO:0000256" key="3">
    <source>
        <dbReference type="PROSITE-ProRule" id="PRU00023"/>
    </source>
</evidence>
<proteinExistence type="predicted"/>
<protein>
    <submittedName>
        <fullName evidence="4">Uncharacterized protein</fullName>
    </submittedName>
</protein>
<dbReference type="Pfam" id="PF00023">
    <property type="entry name" value="Ank"/>
    <property type="match status" value="1"/>
</dbReference>
<accession>A0AAE1QP95</accession>
<dbReference type="PROSITE" id="PS50297">
    <property type="entry name" value="ANK_REP_REGION"/>
    <property type="match status" value="2"/>
</dbReference>
<organism evidence="4 5">
    <name type="scientific">Anisodus tanguticus</name>
    <dbReference type="NCBI Taxonomy" id="243964"/>
    <lineage>
        <taxon>Eukaryota</taxon>
        <taxon>Viridiplantae</taxon>
        <taxon>Streptophyta</taxon>
        <taxon>Embryophyta</taxon>
        <taxon>Tracheophyta</taxon>
        <taxon>Spermatophyta</taxon>
        <taxon>Magnoliopsida</taxon>
        <taxon>eudicotyledons</taxon>
        <taxon>Gunneridae</taxon>
        <taxon>Pentapetalae</taxon>
        <taxon>asterids</taxon>
        <taxon>lamiids</taxon>
        <taxon>Solanales</taxon>
        <taxon>Solanaceae</taxon>
        <taxon>Solanoideae</taxon>
        <taxon>Hyoscyameae</taxon>
        <taxon>Anisodus</taxon>
    </lineage>
</organism>
<dbReference type="AlphaFoldDB" id="A0AAE1QP95"/>
<keyword evidence="1" id="KW-0677">Repeat</keyword>
<dbReference type="PROSITE" id="PS50088">
    <property type="entry name" value="ANK_REPEAT"/>
    <property type="match status" value="2"/>
</dbReference>
<evidence type="ECO:0000313" key="5">
    <source>
        <dbReference type="Proteomes" id="UP001291623"/>
    </source>
</evidence>
<sequence>MLAKSRSDKRSAQVPDNTEIQFYVKKLNLSDYETYHYDKEKLRDIYDSQQILSTQDQSDTNQNSPSHNTLNVANYNLSCNTILPSKPISEISIPESKISTTPIPSQQTYPLHEYEDELELDEDVNLVNYQTINISPTSTLLRQHHNQQFSPAILANRKIECLSSRNENVLFKAASTGDTATLAQLHLNGCSLLSLDNQGATVLHHAVYNGHLDMIQYLLRQGCAPALIKNGGPSYKYKHSALHLAAKRGYQTICSVLLAAGADPTILDQNGNTPAQVALGAGHDHVFADLNRKFK</sequence>
<dbReference type="Gene3D" id="1.25.40.20">
    <property type="entry name" value="Ankyrin repeat-containing domain"/>
    <property type="match status" value="1"/>
</dbReference>
<reference evidence="4" key="1">
    <citation type="submission" date="2023-12" db="EMBL/GenBank/DDBJ databases">
        <title>Genome assembly of Anisodus tanguticus.</title>
        <authorList>
            <person name="Wang Y.-J."/>
        </authorList>
    </citation>
    <scope>NUCLEOTIDE SEQUENCE</scope>
    <source>
        <strain evidence="4">KB-2021</strain>
        <tissue evidence="4">Leaf</tissue>
    </source>
</reference>
<keyword evidence="2 3" id="KW-0040">ANK repeat</keyword>